<dbReference type="GeneID" id="70247531"/>
<gene>
    <name evidence="1" type="ORF">BGW36DRAFT_388618</name>
</gene>
<proteinExistence type="predicted"/>
<comment type="caution">
    <text evidence="1">The sequence shown here is derived from an EMBL/GenBank/DDBJ whole genome shotgun (WGS) entry which is preliminary data.</text>
</comment>
<evidence type="ECO:0000313" key="2">
    <source>
        <dbReference type="Proteomes" id="UP001201262"/>
    </source>
</evidence>
<dbReference type="EMBL" id="JAJTJA010000012">
    <property type="protein sequence ID" value="KAH8691580.1"/>
    <property type="molecule type" value="Genomic_DNA"/>
</dbReference>
<name>A0AAD4PTZ8_9EURO</name>
<keyword evidence="2" id="KW-1185">Reference proteome</keyword>
<accession>A0AAD4PTZ8</accession>
<protein>
    <submittedName>
        <fullName evidence="1">Uncharacterized protein</fullName>
    </submittedName>
</protein>
<evidence type="ECO:0000313" key="1">
    <source>
        <dbReference type="EMBL" id="KAH8691580.1"/>
    </source>
</evidence>
<dbReference type="AlphaFoldDB" id="A0AAD4PTZ8"/>
<sequence>MLLSKLSNLNSIFTFLSLKAYPDIAIQSTCDHGPGYSNANISRFIPFYNDQTNIASFTDAPMLSISIDGKVYDTPMDTGSTGLQISAADMVDYDPESASKYPVGWQFFTSSKKLNIGNWISKNVSFLGANMTASIPVLAVNSSVICPWYNVSTGTNYCPTSANGTTATPTNMPSGTRYMGVGFGREYNAQPQGTPEKISLINIDSIDGERLKNDCITHRNGKEDILCLNQGYIISKKGVTVGLTPENTEGFAFVKLSLNHSYTNDPRDWTQTAGCISVNGAACETSSLLLDTGVSQAYLTIPPSVPVKLISKPSKTNPSGKVSTLADGQNLTVYFGSEGSYAAMYNLVVGEDGNDMAPTQVSVTQSDTKSPYYNSGRHFYRDFDVLYDAIGGYLGLRWTGNVSMNSHGSTCLFD</sequence>
<reference evidence="1" key="1">
    <citation type="submission" date="2021-12" db="EMBL/GenBank/DDBJ databases">
        <title>Convergent genome expansion in fungi linked to evolution of root-endophyte symbiosis.</title>
        <authorList>
            <consortium name="DOE Joint Genome Institute"/>
            <person name="Ke Y.-H."/>
            <person name="Bonito G."/>
            <person name="Liao H.-L."/>
            <person name="Looney B."/>
            <person name="Rojas-Flechas A."/>
            <person name="Nash J."/>
            <person name="Hameed K."/>
            <person name="Schadt C."/>
            <person name="Martin F."/>
            <person name="Crous P.W."/>
            <person name="Miettinen O."/>
            <person name="Magnuson J.K."/>
            <person name="Labbe J."/>
            <person name="Jacobson D."/>
            <person name="Doktycz M.J."/>
            <person name="Veneault-Fourrey C."/>
            <person name="Kuo A."/>
            <person name="Mondo S."/>
            <person name="Calhoun S."/>
            <person name="Riley R."/>
            <person name="Ohm R."/>
            <person name="LaButti K."/>
            <person name="Andreopoulos B."/>
            <person name="Pangilinan J."/>
            <person name="Nolan M."/>
            <person name="Tritt A."/>
            <person name="Clum A."/>
            <person name="Lipzen A."/>
            <person name="Daum C."/>
            <person name="Barry K."/>
            <person name="Grigoriev I.V."/>
            <person name="Vilgalys R."/>
        </authorList>
    </citation>
    <scope>NUCLEOTIDE SEQUENCE</scope>
    <source>
        <strain evidence="1">PMI_201</strain>
    </source>
</reference>
<dbReference type="Proteomes" id="UP001201262">
    <property type="component" value="Unassembled WGS sequence"/>
</dbReference>
<dbReference type="RefSeq" id="XP_046067672.1">
    <property type="nucleotide sequence ID" value="XM_046217244.1"/>
</dbReference>
<organism evidence="1 2">
    <name type="scientific">Talaromyces proteolyticus</name>
    <dbReference type="NCBI Taxonomy" id="1131652"/>
    <lineage>
        <taxon>Eukaryota</taxon>
        <taxon>Fungi</taxon>
        <taxon>Dikarya</taxon>
        <taxon>Ascomycota</taxon>
        <taxon>Pezizomycotina</taxon>
        <taxon>Eurotiomycetes</taxon>
        <taxon>Eurotiomycetidae</taxon>
        <taxon>Eurotiales</taxon>
        <taxon>Trichocomaceae</taxon>
        <taxon>Talaromyces</taxon>
        <taxon>Talaromyces sect. Bacilispori</taxon>
    </lineage>
</organism>